<proteinExistence type="predicted"/>
<keyword evidence="1" id="KW-1133">Transmembrane helix</keyword>
<evidence type="ECO:0000256" key="1">
    <source>
        <dbReference type="SAM" id="Phobius"/>
    </source>
</evidence>
<gene>
    <name evidence="2" type="ORF">M23134_00094</name>
</gene>
<protein>
    <submittedName>
        <fullName evidence="2">Uncharacterized protein</fullName>
    </submittedName>
</protein>
<dbReference type="eggNOG" id="COG3206">
    <property type="taxonomic scope" value="Bacteria"/>
</dbReference>
<keyword evidence="1" id="KW-0812">Transmembrane</keyword>
<reference evidence="2 3" key="1">
    <citation type="submission" date="2007-01" db="EMBL/GenBank/DDBJ databases">
        <authorList>
            <person name="Haygood M."/>
            <person name="Podell S."/>
            <person name="Anderson C."/>
            <person name="Hopkinson B."/>
            <person name="Roe K."/>
            <person name="Barbeau K."/>
            <person name="Gaasterland T."/>
            <person name="Ferriera S."/>
            <person name="Johnson J."/>
            <person name="Kravitz S."/>
            <person name="Beeson K."/>
            <person name="Sutton G."/>
            <person name="Rogers Y.-H."/>
            <person name="Friedman R."/>
            <person name="Frazier M."/>
            <person name="Venter J.C."/>
        </authorList>
    </citation>
    <scope>NUCLEOTIDE SEQUENCE [LARGE SCALE GENOMIC DNA]</scope>
    <source>
        <strain evidence="2 3">ATCC 23134</strain>
    </source>
</reference>
<keyword evidence="3" id="KW-1185">Reference proteome</keyword>
<accession>A1ZKX4</accession>
<organism evidence="2 3">
    <name type="scientific">Microscilla marina ATCC 23134</name>
    <dbReference type="NCBI Taxonomy" id="313606"/>
    <lineage>
        <taxon>Bacteria</taxon>
        <taxon>Pseudomonadati</taxon>
        <taxon>Bacteroidota</taxon>
        <taxon>Cytophagia</taxon>
        <taxon>Cytophagales</taxon>
        <taxon>Microscillaceae</taxon>
        <taxon>Microscilla</taxon>
    </lineage>
</organism>
<dbReference type="OrthoDB" id="5417073at2"/>
<sequence>MNNTQKAQIAGVILSAILAIAWLSRGVYVGGCLLTLTTILLIPKVYPSLIKTWKPSIAIVARSLIFILAMTFGISADIKVGNKGLAYIAKAHQSLKDGDIAKAKVFLNQSKTIAPFVKDSAEKIEALIVIDNSEEYIKKQLISLSDDQFTQLMTNQSQLQVDFTPYKIINDRIKQKMKEKSQYRFDYAKKLRKKVIEAQFSIWDGSHVKLTKHIKSKMNDPDSFKHVSSSWVDMIKHVKVQTIFRGKNSFGGIVTHTVVAKVSFEGDVLEIISFK</sequence>
<dbReference type="RefSeq" id="WP_002697104.1">
    <property type="nucleotide sequence ID" value="NZ_AAWS01000013.1"/>
</dbReference>
<keyword evidence="1" id="KW-0472">Membrane</keyword>
<comment type="caution">
    <text evidence="2">The sequence shown here is derived from an EMBL/GenBank/DDBJ whole genome shotgun (WGS) entry which is preliminary data.</text>
</comment>
<dbReference type="Proteomes" id="UP000004095">
    <property type="component" value="Unassembled WGS sequence"/>
</dbReference>
<dbReference type="AlphaFoldDB" id="A1ZKX4"/>
<name>A1ZKX4_MICM2</name>
<feature type="transmembrane region" description="Helical" evidence="1">
    <location>
        <begin position="56"/>
        <end position="76"/>
    </location>
</feature>
<evidence type="ECO:0000313" key="3">
    <source>
        <dbReference type="Proteomes" id="UP000004095"/>
    </source>
</evidence>
<evidence type="ECO:0000313" key="2">
    <source>
        <dbReference type="EMBL" id="EAY28940.1"/>
    </source>
</evidence>
<dbReference type="EMBL" id="AAWS01000013">
    <property type="protein sequence ID" value="EAY28940.1"/>
    <property type="molecule type" value="Genomic_DNA"/>
</dbReference>
<feature type="transmembrane region" description="Helical" evidence="1">
    <location>
        <begin position="12"/>
        <end position="36"/>
    </location>
</feature>